<keyword evidence="1" id="KW-1133">Transmembrane helix</keyword>
<gene>
    <name evidence="2" type="ORF">NGTWS1702_09500</name>
</gene>
<comment type="caution">
    <text evidence="2">The sequence shown here is derived from an EMBL/GenBank/DDBJ whole genome shotgun (WGS) entry which is preliminary data.</text>
</comment>
<organism evidence="2 3">
    <name type="scientific">Mycolicibacterium cyprinidarum</name>
    <dbReference type="NCBI Taxonomy" id="2860311"/>
    <lineage>
        <taxon>Bacteria</taxon>
        <taxon>Bacillati</taxon>
        <taxon>Actinomycetota</taxon>
        <taxon>Actinomycetes</taxon>
        <taxon>Mycobacteriales</taxon>
        <taxon>Mycobacteriaceae</taxon>
        <taxon>Mycolicibacterium</taxon>
    </lineage>
</organism>
<feature type="transmembrane region" description="Helical" evidence="1">
    <location>
        <begin position="12"/>
        <end position="34"/>
    </location>
</feature>
<dbReference type="Proteomes" id="UP001060504">
    <property type="component" value="Unassembled WGS sequence"/>
</dbReference>
<reference evidence="2 3" key="1">
    <citation type="submission" date="2021-08" db="EMBL/GenBank/DDBJ databases">
        <title>Draft genome sequence of Mycolicibacterium sp. NGTWS1702 strain.</title>
        <authorList>
            <person name="Matsumoto M."/>
            <person name="Tang B.C.C."/>
            <person name="Machida Y."/>
            <person name="Matoyama H."/>
            <person name="Kishihara T."/>
            <person name="Sato S."/>
            <person name="Kondo I."/>
            <person name="Sano M."/>
            <person name="Kato G."/>
        </authorList>
    </citation>
    <scope>NUCLEOTIDE SEQUENCE [LARGE SCALE GENOMIC DNA]</scope>
    <source>
        <strain evidence="2 3">NGTWSNA01</strain>
    </source>
</reference>
<evidence type="ECO:0000256" key="1">
    <source>
        <dbReference type="SAM" id="Phobius"/>
    </source>
</evidence>
<keyword evidence="3" id="KW-1185">Reference proteome</keyword>
<keyword evidence="1" id="KW-0812">Transmembrane</keyword>
<proteinExistence type="predicted"/>
<evidence type="ECO:0000313" key="3">
    <source>
        <dbReference type="Proteomes" id="UP001060504"/>
    </source>
</evidence>
<keyword evidence="1" id="KW-0472">Membrane</keyword>
<protein>
    <recommendedName>
        <fullName evidence="4">Type VII secretion protein EccE</fullName>
    </recommendedName>
</protein>
<evidence type="ECO:0000313" key="2">
    <source>
        <dbReference type="EMBL" id="GJF11761.1"/>
    </source>
</evidence>
<dbReference type="EMBL" id="BPRH01001021">
    <property type="protein sequence ID" value="GJF11761.1"/>
    <property type="molecule type" value="Genomic_DNA"/>
</dbReference>
<name>A0ABQ4V6U5_9MYCO</name>
<sequence length="231" mass="24483">MSVGNTDVAMELLNTAVVVGVTLLIAAAVLTWSLRRRAAFRSTLTQRGWQLSKHDEATTVIPATGDWTVTMTHSYAAQMSPPSTHVVTTVWSAPTPATPAAALIAGLAPRPELRELAAELLGSATPAMTHLLGIDQVSDGRPLRAVPSVDERLLVFATEGYGSPGALTDIADAVSAWCEAYPSEREQPVVSINDAGVAVRVRTDVLRSVEQLDAFVDLGKRCRSALGRSQA</sequence>
<accession>A0ABQ4V6U5</accession>
<evidence type="ECO:0008006" key="4">
    <source>
        <dbReference type="Google" id="ProtNLM"/>
    </source>
</evidence>